<evidence type="ECO:0000313" key="2">
    <source>
        <dbReference type="Proteomes" id="UP001499895"/>
    </source>
</evidence>
<comment type="caution">
    <text evidence="1">The sequence shown here is derived from an EMBL/GenBank/DDBJ whole genome shotgun (WGS) entry which is preliminary data.</text>
</comment>
<evidence type="ECO:0000313" key="1">
    <source>
        <dbReference type="EMBL" id="GAA0455413.1"/>
    </source>
</evidence>
<name>A0ABP3JJ88_9ACTN</name>
<keyword evidence="2" id="KW-1185">Reference proteome</keyword>
<reference evidence="2" key="1">
    <citation type="journal article" date="2019" name="Int. J. Syst. Evol. Microbiol.">
        <title>The Global Catalogue of Microorganisms (GCM) 10K type strain sequencing project: providing services to taxonomists for standard genome sequencing and annotation.</title>
        <authorList>
            <consortium name="The Broad Institute Genomics Platform"/>
            <consortium name="The Broad Institute Genome Sequencing Center for Infectious Disease"/>
            <person name="Wu L."/>
            <person name="Ma J."/>
        </authorList>
    </citation>
    <scope>NUCLEOTIDE SEQUENCE [LARGE SCALE GENOMIC DNA]</scope>
    <source>
        <strain evidence="2">JCM 10649</strain>
    </source>
</reference>
<gene>
    <name evidence="1" type="ORF">GCM10009544_17700</name>
</gene>
<proteinExistence type="predicted"/>
<protein>
    <submittedName>
        <fullName evidence="1">Uncharacterized protein</fullName>
    </submittedName>
</protein>
<dbReference type="EMBL" id="BAAAHB010000012">
    <property type="protein sequence ID" value="GAA0455413.1"/>
    <property type="molecule type" value="Genomic_DNA"/>
</dbReference>
<sequence>MLGGGLGGVGRGGGLVGELAVEFPVLAAVGDGDPQAAELHREGLDAVAGIEGEKITVEPVEQGRPAGPCGAGPGGDLPVLGGVGTLRESSMCSSWRRGMTAGRAARAGAWA</sequence>
<dbReference type="Proteomes" id="UP001499895">
    <property type="component" value="Unassembled WGS sequence"/>
</dbReference>
<accession>A0ABP3JJ88</accession>
<organism evidence="1 2">
    <name type="scientific">Streptomyces stramineus</name>
    <dbReference type="NCBI Taxonomy" id="173861"/>
    <lineage>
        <taxon>Bacteria</taxon>
        <taxon>Bacillati</taxon>
        <taxon>Actinomycetota</taxon>
        <taxon>Actinomycetes</taxon>
        <taxon>Kitasatosporales</taxon>
        <taxon>Streptomycetaceae</taxon>
        <taxon>Streptomyces</taxon>
    </lineage>
</organism>